<dbReference type="HOGENOM" id="CLU_006105_2_0_10"/>
<dbReference type="EMBL" id="CM001167">
    <property type="protein sequence ID" value="EGJ70541.1"/>
    <property type="molecule type" value="Genomic_DNA"/>
</dbReference>
<evidence type="ECO:0000259" key="2">
    <source>
        <dbReference type="Pfam" id="PF00326"/>
    </source>
</evidence>
<dbReference type="OrthoDB" id="9812921at2"/>
<dbReference type="InterPro" id="IPR029058">
    <property type="entry name" value="AB_hydrolase_fold"/>
</dbReference>
<dbReference type="eggNOG" id="COG1506">
    <property type="taxonomic scope" value="Bacteria"/>
</dbReference>
<dbReference type="InterPro" id="IPR002469">
    <property type="entry name" value="Peptidase_S9B_N"/>
</dbReference>
<sequence>MKHKFNLILSLLLFSITLMAQDTLKQPTLENLMPGGNSYLFTENIYGLNWWGDTCLKPGMSEIKAINPSTGKEEVFLKIEDVNAILSSNKMAELTNLYQVEFPWDNEEKLLITREGKYISLDWKNKTVEVIQNISTKAENIDYQIKANQIAYTIEGDLWVNNKKITQNLEGVVAGETVHRSEFGIRKGTFWSPSGSLLAFYKKDESMVTEYPLVDITTRIATVENVRYPMAGMPSHKVEIGIYDVKTEKITYLNTGDPTDRFFTNISWAPDEKSVYLIEVNRDQNHAQLCQFDIQSGELIQVLYEESHPKYVEPQNPIVFLPWNNKQFIYQSEKDGFNHLYLYDVEGKLIRQLTQGEWLVQSIVGFNEKQKEIILTTTTYSPLQSNLIAVSVNSGKRRSLDNKEGVHRPNLSTSGKYLIDNYSSPNTPRSIDILSLKSNKRINLLNAEDPYKDYQQPEITIGTIKAADGKTDLYYRLVKSKDIDTSKKHPAIIYVYGGPHAQMINAGWNYGVRGWDIYMANKGYVVFTLDNRGSDNRGIDFENATFRELGIKEAEDQVKGVDFLKSLGYIDMNRIGVHGWSFGGHMTTALMLHYPNIFKVGVAGGPVIKWEYYEIMYGERYMDTPQSNPEGYKKTNLCNFANQLKGHLLLIHDDHDSTCVPQHTLSFLKACIDARTYPDLFIYPGHAHNVIGKDRVHLYEKITRYFEDYL</sequence>
<dbReference type="Gene3D" id="3.40.50.1820">
    <property type="entry name" value="alpha/beta hydrolase"/>
    <property type="match status" value="1"/>
</dbReference>
<dbReference type="MEROPS" id="S09.017"/>
<accession>F3ZQG3</accession>
<keyword evidence="4" id="KW-0378">Hydrolase</keyword>
<dbReference type="SUPFAM" id="SSF53474">
    <property type="entry name" value="alpha/beta-Hydrolases"/>
    <property type="match status" value="1"/>
</dbReference>
<dbReference type="Pfam" id="PF00930">
    <property type="entry name" value="DPPIV_N"/>
    <property type="match status" value="1"/>
</dbReference>
<dbReference type="PANTHER" id="PTHR11731">
    <property type="entry name" value="PROTEASE FAMILY S9B,C DIPEPTIDYL-PEPTIDASE IV-RELATED"/>
    <property type="match status" value="1"/>
</dbReference>
<dbReference type="AlphaFoldDB" id="F3ZQG3"/>
<dbReference type="Proteomes" id="UP000018439">
    <property type="component" value="Chromosome"/>
</dbReference>
<keyword evidence="1" id="KW-0732">Signal</keyword>
<feature type="chain" id="PRO_5003308573" evidence="1">
    <location>
        <begin position="21"/>
        <end position="710"/>
    </location>
</feature>
<evidence type="ECO:0000256" key="1">
    <source>
        <dbReference type="SAM" id="SignalP"/>
    </source>
</evidence>
<keyword evidence="5" id="KW-1185">Reference proteome</keyword>
<dbReference type="GO" id="GO:0008236">
    <property type="term" value="F:serine-type peptidase activity"/>
    <property type="evidence" value="ECO:0007669"/>
    <property type="project" value="InterPro"/>
</dbReference>
<evidence type="ECO:0000313" key="4">
    <source>
        <dbReference type="EMBL" id="EGJ70541.1"/>
    </source>
</evidence>
<reference evidence="4 5" key="1">
    <citation type="journal article" date="2011" name="Stand. Genomic Sci.">
        <title>Non-contiguous finished genome sequence of Bacteroides coprosuis type strain (PC139).</title>
        <authorList>
            <person name="Land M."/>
            <person name="Held B."/>
            <person name="Gronow S."/>
            <person name="Abt B."/>
            <person name="Lucas S."/>
            <person name="Del Rio T.G."/>
            <person name="Nolan M."/>
            <person name="Tice H."/>
            <person name="Cheng J.F."/>
            <person name="Pitluck S."/>
            <person name="Liolios K."/>
            <person name="Pagani I."/>
            <person name="Ivanova N."/>
            <person name="Mavromatis K."/>
            <person name="Mikhailova N."/>
            <person name="Pati A."/>
            <person name="Tapia R."/>
            <person name="Han C."/>
            <person name="Goodwin L."/>
            <person name="Chen A."/>
            <person name="Palaniappan K."/>
            <person name="Hauser L."/>
            <person name="Brambilla E.M."/>
            <person name="Rohde M."/>
            <person name="Goker M."/>
            <person name="Detter J.C."/>
            <person name="Woyke T."/>
            <person name="Bristow J."/>
            <person name="Eisen J.A."/>
            <person name="Markowitz V."/>
            <person name="Hugenholtz P."/>
            <person name="Kyrpides N.C."/>
            <person name="Klenk H.P."/>
            <person name="Lapidus A."/>
        </authorList>
    </citation>
    <scope>NUCLEOTIDE SEQUENCE</scope>
    <source>
        <strain evidence="4 5">DSM 18011</strain>
    </source>
</reference>
<dbReference type="InterPro" id="IPR001375">
    <property type="entry name" value="Peptidase_S9_cat"/>
</dbReference>
<proteinExistence type="predicted"/>
<protein>
    <submittedName>
        <fullName evidence="4">Dipeptidyl-peptidase IV</fullName>
        <ecNumber evidence="4">3.4.14.5</ecNumber>
    </submittedName>
</protein>
<organism evidence="4 5">
    <name type="scientific">Bacteroides coprosuis DSM 18011</name>
    <dbReference type="NCBI Taxonomy" id="679937"/>
    <lineage>
        <taxon>Bacteria</taxon>
        <taxon>Pseudomonadati</taxon>
        <taxon>Bacteroidota</taxon>
        <taxon>Bacteroidia</taxon>
        <taxon>Bacteroidales</taxon>
        <taxon>Bacteroidaceae</taxon>
        <taxon>Bacteroides</taxon>
    </lineage>
</organism>
<name>F3ZQG3_9BACE</name>
<evidence type="ECO:0000259" key="3">
    <source>
        <dbReference type="Pfam" id="PF00930"/>
    </source>
</evidence>
<gene>
    <name evidence="4" type="ORF">Bcop_0322</name>
</gene>
<dbReference type="Gene3D" id="2.140.10.30">
    <property type="entry name" value="Dipeptidylpeptidase IV, N-terminal domain"/>
    <property type="match status" value="1"/>
</dbReference>
<feature type="domain" description="Peptidase S9 prolyl oligopeptidase catalytic" evidence="2">
    <location>
        <begin position="515"/>
        <end position="710"/>
    </location>
</feature>
<dbReference type="STRING" id="679937.Bcop_0322"/>
<dbReference type="GO" id="GO:0006508">
    <property type="term" value="P:proteolysis"/>
    <property type="evidence" value="ECO:0007669"/>
    <property type="project" value="InterPro"/>
</dbReference>
<dbReference type="Pfam" id="PF00326">
    <property type="entry name" value="Peptidase_S9"/>
    <property type="match status" value="1"/>
</dbReference>
<dbReference type="EC" id="3.4.14.5" evidence="4"/>
<dbReference type="PANTHER" id="PTHR11731:SF193">
    <property type="entry name" value="DIPEPTIDYL PEPTIDASE 9"/>
    <property type="match status" value="1"/>
</dbReference>
<dbReference type="InterPro" id="IPR050278">
    <property type="entry name" value="Serine_Prot_S9B/DPPIV"/>
</dbReference>
<feature type="domain" description="Dipeptidylpeptidase IV N-terminal" evidence="3">
    <location>
        <begin position="115"/>
        <end position="428"/>
    </location>
</feature>
<feature type="signal peptide" evidence="1">
    <location>
        <begin position="1"/>
        <end position="20"/>
    </location>
</feature>
<dbReference type="GO" id="GO:0008239">
    <property type="term" value="F:dipeptidyl-peptidase activity"/>
    <property type="evidence" value="ECO:0007669"/>
    <property type="project" value="UniProtKB-EC"/>
</dbReference>
<evidence type="ECO:0000313" key="5">
    <source>
        <dbReference type="Proteomes" id="UP000018439"/>
    </source>
</evidence>
<dbReference type="SUPFAM" id="SSF82171">
    <property type="entry name" value="DPP6 N-terminal domain-like"/>
    <property type="match status" value="1"/>
</dbReference>